<name>L5LEG0_MYODS</name>
<feature type="compositionally biased region" description="Basic and acidic residues" evidence="1">
    <location>
        <begin position="1"/>
        <end position="27"/>
    </location>
</feature>
<proteinExistence type="predicted"/>
<feature type="region of interest" description="Disordered" evidence="1">
    <location>
        <begin position="1"/>
        <end position="35"/>
    </location>
</feature>
<evidence type="ECO:0000313" key="2">
    <source>
        <dbReference type="EMBL" id="ELK24008.1"/>
    </source>
</evidence>
<sequence>MAKQDHTFPELKSTSKDISHTRHERPSKTRQGLCSSVPTHFLTGHQLTCPSTRLTPAQEHPWVAGVGKARRSE</sequence>
<keyword evidence="3" id="KW-1185">Reference proteome</keyword>
<dbReference type="EMBL" id="KB113168">
    <property type="protein sequence ID" value="ELK24008.1"/>
    <property type="molecule type" value="Genomic_DNA"/>
</dbReference>
<dbReference type="AlphaFoldDB" id="L5LEG0"/>
<protein>
    <submittedName>
        <fullName evidence="2">Uncharacterized protein</fullName>
    </submittedName>
</protein>
<accession>L5LEG0</accession>
<organism evidence="2 3">
    <name type="scientific">Myotis davidii</name>
    <name type="common">David's myotis</name>
    <dbReference type="NCBI Taxonomy" id="225400"/>
    <lineage>
        <taxon>Eukaryota</taxon>
        <taxon>Metazoa</taxon>
        <taxon>Chordata</taxon>
        <taxon>Craniata</taxon>
        <taxon>Vertebrata</taxon>
        <taxon>Euteleostomi</taxon>
        <taxon>Mammalia</taxon>
        <taxon>Eutheria</taxon>
        <taxon>Laurasiatheria</taxon>
        <taxon>Chiroptera</taxon>
        <taxon>Yangochiroptera</taxon>
        <taxon>Vespertilionidae</taxon>
        <taxon>Myotis</taxon>
    </lineage>
</organism>
<evidence type="ECO:0000256" key="1">
    <source>
        <dbReference type="SAM" id="MobiDB-lite"/>
    </source>
</evidence>
<feature type="region of interest" description="Disordered" evidence="1">
    <location>
        <begin position="51"/>
        <end position="73"/>
    </location>
</feature>
<dbReference type="Proteomes" id="UP000010556">
    <property type="component" value="Unassembled WGS sequence"/>
</dbReference>
<reference evidence="3" key="1">
    <citation type="journal article" date="2013" name="Science">
        <title>Comparative analysis of bat genomes provides insight into the evolution of flight and immunity.</title>
        <authorList>
            <person name="Zhang G."/>
            <person name="Cowled C."/>
            <person name="Shi Z."/>
            <person name="Huang Z."/>
            <person name="Bishop-Lilly K.A."/>
            <person name="Fang X."/>
            <person name="Wynne J.W."/>
            <person name="Xiong Z."/>
            <person name="Baker M.L."/>
            <person name="Zhao W."/>
            <person name="Tachedjian M."/>
            <person name="Zhu Y."/>
            <person name="Zhou P."/>
            <person name="Jiang X."/>
            <person name="Ng J."/>
            <person name="Yang L."/>
            <person name="Wu L."/>
            <person name="Xiao J."/>
            <person name="Feng Y."/>
            <person name="Chen Y."/>
            <person name="Sun X."/>
            <person name="Zhang Y."/>
            <person name="Marsh G.A."/>
            <person name="Crameri G."/>
            <person name="Broder C.C."/>
            <person name="Frey K.G."/>
            <person name="Wang L.F."/>
            <person name="Wang J."/>
        </authorList>
    </citation>
    <scope>NUCLEOTIDE SEQUENCE [LARGE SCALE GENOMIC DNA]</scope>
</reference>
<evidence type="ECO:0000313" key="3">
    <source>
        <dbReference type="Proteomes" id="UP000010556"/>
    </source>
</evidence>
<gene>
    <name evidence="2" type="ORF">MDA_GLEAN10008353</name>
</gene>